<proteinExistence type="predicted"/>
<dbReference type="STRING" id="551991.SAMN05192529_10666"/>
<dbReference type="PANTHER" id="PTHR43162">
    <property type="match status" value="1"/>
</dbReference>
<dbReference type="PANTHER" id="PTHR43162:SF1">
    <property type="entry name" value="PRESTALK A DIFFERENTIATION PROTEIN A"/>
    <property type="match status" value="1"/>
</dbReference>
<dbReference type="AlphaFoldDB" id="A0A1H3XTD3"/>
<name>A0A1H3XTD3_9BACT</name>
<dbReference type="Gene3D" id="3.90.25.10">
    <property type="entry name" value="UDP-galactose 4-epimerase, domain 1"/>
    <property type="match status" value="1"/>
</dbReference>
<gene>
    <name evidence="2" type="ORF">SAMN05192529_10666</name>
</gene>
<dbReference type="InterPro" id="IPR051604">
    <property type="entry name" value="Ergot_Alk_Oxidoreductase"/>
</dbReference>
<dbReference type="Gene3D" id="3.40.50.720">
    <property type="entry name" value="NAD(P)-binding Rossmann-like Domain"/>
    <property type="match status" value="1"/>
</dbReference>
<dbReference type="Pfam" id="PF05368">
    <property type="entry name" value="NmrA"/>
    <property type="match status" value="1"/>
</dbReference>
<dbReference type="InterPro" id="IPR036291">
    <property type="entry name" value="NAD(P)-bd_dom_sf"/>
</dbReference>
<feature type="domain" description="NmrA-like" evidence="1">
    <location>
        <begin position="2"/>
        <end position="270"/>
    </location>
</feature>
<dbReference type="EMBL" id="FNQY01000006">
    <property type="protein sequence ID" value="SEA01864.1"/>
    <property type="molecule type" value="Genomic_DNA"/>
</dbReference>
<dbReference type="Proteomes" id="UP000199041">
    <property type="component" value="Unassembled WGS sequence"/>
</dbReference>
<evidence type="ECO:0000313" key="2">
    <source>
        <dbReference type="EMBL" id="SEA01864.1"/>
    </source>
</evidence>
<evidence type="ECO:0000313" key="3">
    <source>
        <dbReference type="Proteomes" id="UP000199041"/>
    </source>
</evidence>
<dbReference type="SUPFAM" id="SSF51735">
    <property type="entry name" value="NAD(P)-binding Rossmann-fold domains"/>
    <property type="match status" value="1"/>
</dbReference>
<evidence type="ECO:0000259" key="1">
    <source>
        <dbReference type="Pfam" id="PF05368"/>
    </source>
</evidence>
<organism evidence="2 3">
    <name type="scientific">Arachidicoccus rhizosphaerae</name>
    <dbReference type="NCBI Taxonomy" id="551991"/>
    <lineage>
        <taxon>Bacteria</taxon>
        <taxon>Pseudomonadati</taxon>
        <taxon>Bacteroidota</taxon>
        <taxon>Chitinophagia</taxon>
        <taxon>Chitinophagales</taxon>
        <taxon>Chitinophagaceae</taxon>
        <taxon>Arachidicoccus</taxon>
    </lineage>
</organism>
<sequence>MKIILTGSLGHITRPLATSLIKQQQEVTIISSNPEKQNQIESIGATAALGKIEDLEFLTRTFTGADILYAMVAMPGFKLSKDELLDRTRQIATNYITAIQRTGIKKVVFLSTVGADKASGNGILEYGYLIEQIYHQLPFDVDFKIMRPVGFYYNLLGFIPLIKEKGIIASNYGGETKKPWVSPYDIADTVASALLSPFAGRTVQYIASEEISCQQIADMLGAAIGVPDLKWITIPDEQMVQNLTQNGLPESIARGFTEMQSSMREGRMYEDYYRHRPALGKVKLRDYLPEFTRIYQGQS</sequence>
<reference evidence="2 3" key="1">
    <citation type="submission" date="2016-10" db="EMBL/GenBank/DDBJ databases">
        <authorList>
            <person name="de Groot N.N."/>
        </authorList>
    </citation>
    <scope>NUCLEOTIDE SEQUENCE [LARGE SCALE GENOMIC DNA]</scope>
    <source>
        <strain evidence="2 3">Vu-144</strain>
    </source>
</reference>
<dbReference type="OrthoDB" id="2149806at2"/>
<accession>A0A1H3XTD3</accession>
<keyword evidence="3" id="KW-1185">Reference proteome</keyword>
<dbReference type="InterPro" id="IPR008030">
    <property type="entry name" value="NmrA-like"/>
</dbReference>
<protein>
    <submittedName>
        <fullName evidence="2">Uncharacterized conserved protein YbjT, contains NAD(P)-binding and DUF2867 domains</fullName>
    </submittedName>
</protein>
<dbReference type="RefSeq" id="WP_091395577.1">
    <property type="nucleotide sequence ID" value="NZ_FNQY01000006.1"/>
</dbReference>